<keyword evidence="1" id="KW-1133">Transmembrane helix</keyword>
<keyword evidence="1" id="KW-0472">Membrane</keyword>
<dbReference type="RefSeq" id="WP_042690031.1">
    <property type="nucleotide sequence ID" value="NZ_CP007264.1"/>
</dbReference>
<dbReference type="AlphaFoldDB" id="W8NT87"/>
<dbReference type="OrthoDB" id="102473at2157"/>
<dbReference type="KEGG" id="tnu:BD01_0704"/>
<gene>
    <name evidence="2" type="ORF">BD01_0704</name>
</gene>
<feature type="transmembrane region" description="Helical" evidence="1">
    <location>
        <begin position="80"/>
        <end position="98"/>
    </location>
</feature>
<organism evidence="2 3">
    <name type="scientific">Thermococcus nautili</name>
    <dbReference type="NCBI Taxonomy" id="195522"/>
    <lineage>
        <taxon>Archaea</taxon>
        <taxon>Methanobacteriati</taxon>
        <taxon>Methanobacteriota</taxon>
        <taxon>Thermococci</taxon>
        <taxon>Thermococcales</taxon>
        <taxon>Thermococcaceae</taxon>
        <taxon>Thermococcus</taxon>
    </lineage>
</organism>
<dbReference type="GeneID" id="24958397"/>
<keyword evidence="1" id="KW-0812">Transmembrane</keyword>
<dbReference type="Proteomes" id="UP000019434">
    <property type="component" value="Chromosome"/>
</dbReference>
<evidence type="ECO:0000256" key="1">
    <source>
        <dbReference type="SAM" id="Phobius"/>
    </source>
</evidence>
<sequence>MYGHPVEPALTGLGTLALFGFLFALFVAGLILAFSAKLVGIKDASIVGAMVAIVGGGILGAIVGGIVALVFAIAGPMGIALGWLAFMVTYVWVIKVVFHTDWLRAFLAWLIAIVVELIIAGFLGLAGVATLGILHP</sequence>
<dbReference type="STRING" id="195522.BD01_0704"/>
<accession>W8NT87</accession>
<feature type="transmembrane region" description="Helical" evidence="1">
    <location>
        <begin position="12"/>
        <end position="34"/>
    </location>
</feature>
<protein>
    <submittedName>
        <fullName evidence="2">Uncharacterized protein</fullName>
    </submittedName>
</protein>
<feature type="transmembrane region" description="Helical" evidence="1">
    <location>
        <begin position="46"/>
        <end position="74"/>
    </location>
</feature>
<dbReference type="HOGENOM" id="CLU_2010211_0_0_2"/>
<evidence type="ECO:0000313" key="2">
    <source>
        <dbReference type="EMBL" id="AHL22327.1"/>
    </source>
</evidence>
<proteinExistence type="predicted"/>
<reference evidence="2 3" key="1">
    <citation type="submission" date="2014-02" db="EMBL/GenBank/DDBJ databases">
        <title>Genome Sequence of an Hyperthermophilic Archaeon, Thermococcus nautili 30-1, producing viral vesicles.</title>
        <authorList>
            <person name="Oberto J."/>
            <person name="Gaudin M."/>
            <person name="Cossu M."/>
            <person name="Gorlas A."/>
            <person name="Slesarev A."/>
            <person name="Marguet E."/>
            <person name="Forterre P."/>
        </authorList>
    </citation>
    <scope>NUCLEOTIDE SEQUENCE [LARGE SCALE GENOMIC DNA]</scope>
    <source>
        <strain evidence="2 3">30-1</strain>
    </source>
</reference>
<feature type="transmembrane region" description="Helical" evidence="1">
    <location>
        <begin position="105"/>
        <end position="134"/>
    </location>
</feature>
<dbReference type="EMBL" id="CP007264">
    <property type="protein sequence ID" value="AHL22327.1"/>
    <property type="molecule type" value="Genomic_DNA"/>
</dbReference>
<keyword evidence="3" id="KW-1185">Reference proteome</keyword>
<name>W8NT87_9EURY</name>
<evidence type="ECO:0000313" key="3">
    <source>
        <dbReference type="Proteomes" id="UP000019434"/>
    </source>
</evidence>
<dbReference type="eggNOG" id="arCOG03769">
    <property type="taxonomic scope" value="Archaea"/>
</dbReference>